<gene>
    <name evidence="1" type="ORF">FHS16_005733</name>
</gene>
<evidence type="ECO:0000313" key="1">
    <source>
        <dbReference type="EMBL" id="MBB3155625.1"/>
    </source>
</evidence>
<dbReference type="EMBL" id="JACHXW010000027">
    <property type="protein sequence ID" value="MBB3155625.1"/>
    <property type="molecule type" value="Genomic_DNA"/>
</dbReference>
<name>A0A7W5CE87_9BACL</name>
<keyword evidence="2" id="KW-1185">Reference proteome</keyword>
<reference evidence="1 2" key="1">
    <citation type="submission" date="2020-08" db="EMBL/GenBank/DDBJ databases">
        <title>Genomic Encyclopedia of Type Strains, Phase III (KMG-III): the genomes of soil and plant-associated and newly described type strains.</title>
        <authorList>
            <person name="Whitman W."/>
        </authorList>
    </citation>
    <scope>NUCLEOTIDE SEQUENCE [LARGE SCALE GENOMIC DNA]</scope>
    <source>
        <strain evidence="1 2">CECT 8234</strain>
    </source>
</reference>
<protein>
    <submittedName>
        <fullName evidence="1">Uncharacterized protein</fullName>
    </submittedName>
</protein>
<dbReference type="Proteomes" id="UP000518605">
    <property type="component" value="Unassembled WGS sequence"/>
</dbReference>
<sequence length="63" mass="7244">MVTYHYLERVLDVLDIDALSERFRIFAERECKNSSSLYEHLAGNIANDLDLLHLAAQSKLGQH</sequence>
<evidence type="ECO:0000313" key="2">
    <source>
        <dbReference type="Proteomes" id="UP000518605"/>
    </source>
</evidence>
<dbReference type="AlphaFoldDB" id="A0A7W5CE87"/>
<proteinExistence type="predicted"/>
<accession>A0A7W5CE87</accession>
<comment type="caution">
    <text evidence="1">The sequence shown here is derived from an EMBL/GenBank/DDBJ whole genome shotgun (WGS) entry which is preliminary data.</text>
</comment>
<organism evidence="1 2">
    <name type="scientific">Paenibacillus endophyticus</name>
    <dbReference type="NCBI Taxonomy" id="1294268"/>
    <lineage>
        <taxon>Bacteria</taxon>
        <taxon>Bacillati</taxon>
        <taxon>Bacillota</taxon>
        <taxon>Bacilli</taxon>
        <taxon>Bacillales</taxon>
        <taxon>Paenibacillaceae</taxon>
        <taxon>Paenibacillus</taxon>
    </lineage>
</organism>